<dbReference type="EMBL" id="RKLP01000009">
    <property type="protein sequence ID" value="RVW08302.1"/>
    <property type="molecule type" value="Genomic_DNA"/>
</dbReference>
<organism evidence="1 2">
    <name type="scientific">Prescottella agglutinans</name>
    <dbReference type="NCBI Taxonomy" id="1644129"/>
    <lineage>
        <taxon>Bacteria</taxon>
        <taxon>Bacillati</taxon>
        <taxon>Actinomycetota</taxon>
        <taxon>Actinomycetes</taxon>
        <taxon>Mycobacteriales</taxon>
        <taxon>Nocardiaceae</taxon>
        <taxon>Prescottella</taxon>
    </lineage>
</organism>
<dbReference type="RefSeq" id="WP_127917465.1">
    <property type="nucleotide sequence ID" value="NZ_RKLP01000009.1"/>
</dbReference>
<evidence type="ECO:0008006" key="3">
    <source>
        <dbReference type="Google" id="ProtNLM"/>
    </source>
</evidence>
<protein>
    <recommendedName>
        <fullName evidence="3">DUF1214 domain-containing protein</fullName>
    </recommendedName>
</protein>
<comment type="caution">
    <text evidence="1">The sequence shown here is derived from an EMBL/GenBank/DDBJ whole genome shotgun (WGS) entry which is preliminary data.</text>
</comment>
<reference evidence="1 2" key="1">
    <citation type="submission" date="2018-11" db="EMBL/GenBank/DDBJ databases">
        <title>Rhodococcus spongicola sp. nov. and Rhodococcus xishaensis sp. nov. from marine sponges.</title>
        <authorList>
            <person name="Li L."/>
            <person name="Lin H.W."/>
        </authorList>
    </citation>
    <scope>NUCLEOTIDE SEQUENCE [LARGE SCALE GENOMIC DNA]</scope>
    <source>
        <strain evidence="1 2">CCTCC AB2014297</strain>
    </source>
</reference>
<dbReference type="AlphaFoldDB" id="A0A3S3ATU7"/>
<keyword evidence="2" id="KW-1185">Reference proteome</keyword>
<evidence type="ECO:0000313" key="2">
    <source>
        <dbReference type="Proteomes" id="UP000286208"/>
    </source>
</evidence>
<evidence type="ECO:0000313" key="1">
    <source>
        <dbReference type="EMBL" id="RVW08302.1"/>
    </source>
</evidence>
<gene>
    <name evidence="1" type="ORF">EGT67_18060</name>
</gene>
<proteinExistence type="predicted"/>
<dbReference type="Proteomes" id="UP000286208">
    <property type="component" value="Unassembled WGS sequence"/>
</dbReference>
<dbReference type="OrthoDB" id="3204158at2"/>
<name>A0A3S3ATU7_9NOCA</name>
<accession>A0A3S3ATU7</accession>
<sequence length="388" mass="43109">MLTDPLAEAIAEAEKLVESAPHIRSEQDLLEGMQYLAGGILATVHAAWATEKTHPFFIQGTGPFTKMGLDNPDTLYWGARINDDAEYIVTGTRGTTADLSFQVLSGNYTNANVPGSEIAFDDRELHIEDDGTFVATFGPGPADGRRNHFTLAPGSSQLVVREVYSDWSQKRGTIRIERADRIGVPVPPLTKEETEKRFARAGKALVSRVKTWLQFPQWFYDNLPVNTITAPRLTPGGLATQYSSVGHYELADDEAMIITVPKSDAPYQGFQLGSLWYISLDYISHQTSLNNAQAQVDPDGMIRMVLSERNPGVTNWLEALGHPRGYLQFRWQRTSREYTPEDGPTVEVVKFDEIPAKLPFHENNKITPEDFAARIAARQAAVADRMLG</sequence>